<reference evidence="3" key="1">
    <citation type="submission" date="2021-08" db="EMBL/GenBank/DDBJ databases">
        <title>WGS assembly of Ceratopteris richardii.</title>
        <authorList>
            <person name="Marchant D.B."/>
            <person name="Chen G."/>
            <person name="Jenkins J."/>
            <person name="Shu S."/>
            <person name="Leebens-Mack J."/>
            <person name="Grimwood J."/>
            <person name="Schmutz J."/>
            <person name="Soltis P."/>
            <person name="Soltis D."/>
            <person name="Chen Z.-H."/>
        </authorList>
    </citation>
    <scope>NUCLEOTIDE SEQUENCE</scope>
    <source>
        <strain evidence="3">Whitten #5841</strain>
        <tissue evidence="3">Leaf</tissue>
    </source>
</reference>
<dbReference type="Gene3D" id="1.25.40.10">
    <property type="entry name" value="Tetratricopeptide repeat domain"/>
    <property type="match status" value="5"/>
</dbReference>
<dbReference type="Pfam" id="PF01535">
    <property type="entry name" value="PPR"/>
    <property type="match status" value="4"/>
</dbReference>
<evidence type="ECO:0000313" key="3">
    <source>
        <dbReference type="EMBL" id="KAH7437521.1"/>
    </source>
</evidence>
<evidence type="ECO:0008006" key="5">
    <source>
        <dbReference type="Google" id="ProtNLM"/>
    </source>
</evidence>
<dbReference type="OrthoDB" id="185373at2759"/>
<proteinExistence type="predicted"/>
<feature type="repeat" description="PPR" evidence="2">
    <location>
        <begin position="283"/>
        <end position="317"/>
    </location>
</feature>
<dbReference type="PROSITE" id="PS51375">
    <property type="entry name" value="PPR"/>
    <property type="match status" value="4"/>
</dbReference>
<feature type="repeat" description="PPR" evidence="2">
    <location>
        <begin position="588"/>
        <end position="622"/>
    </location>
</feature>
<dbReference type="GO" id="GO:0009451">
    <property type="term" value="P:RNA modification"/>
    <property type="evidence" value="ECO:0007669"/>
    <property type="project" value="InterPro"/>
</dbReference>
<dbReference type="InterPro" id="IPR046960">
    <property type="entry name" value="PPR_At4g14850-like_plant"/>
</dbReference>
<dbReference type="GO" id="GO:0003723">
    <property type="term" value="F:RNA binding"/>
    <property type="evidence" value="ECO:0007669"/>
    <property type="project" value="InterPro"/>
</dbReference>
<gene>
    <name evidence="3" type="ORF">KP509_05G076200</name>
</gene>
<dbReference type="AlphaFoldDB" id="A0A8T2UMY6"/>
<organism evidence="3 4">
    <name type="scientific">Ceratopteris richardii</name>
    <name type="common">Triangle waterfern</name>
    <dbReference type="NCBI Taxonomy" id="49495"/>
    <lineage>
        <taxon>Eukaryota</taxon>
        <taxon>Viridiplantae</taxon>
        <taxon>Streptophyta</taxon>
        <taxon>Embryophyta</taxon>
        <taxon>Tracheophyta</taxon>
        <taxon>Polypodiopsida</taxon>
        <taxon>Polypodiidae</taxon>
        <taxon>Polypodiales</taxon>
        <taxon>Pteridineae</taxon>
        <taxon>Pteridaceae</taxon>
        <taxon>Parkerioideae</taxon>
        <taxon>Ceratopteris</taxon>
    </lineage>
</organism>
<dbReference type="Proteomes" id="UP000825935">
    <property type="component" value="Chromosome 5"/>
</dbReference>
<dbReference type="Pfam" id="PF13041">
    <property type="entry name" value="PPR_2"/>
    <property type="match status" value="3"/>
</dbReference>
<keyword evidence="4" id="KW-1185">Reference proteome</keyword>
<evidence type="ECO:0000313" key="4">
    <source>
        <dbReference type="Proteomes" id="UP000825935"/>
    </source>
</evidence>
<dbReference type="NCBIfam" id="TIGR00756">
    <property type="entry name" value="PPR"/>
    <property type="match status" value="3"/>
</dbReference>
<comment type="caution">
    <text evidence="3">The sequence shown here is derived from an EMBL/GenBank/DDBJ whole genome shotgun (WGS) entry which is preliminary data.</text>
</comment>
<sequence>MLDDAIHVALCSYKQGLPSRWDHLLQTLKLQSGLPYVRCLHSILTAGTALHSASDHLIHSFASKERFFEANLVFCALSEPNVRTYNEIISLYSGVWDGAQAFELYIRMMSDRILPNEFTFPCVLKLCGKKRSIKEGFLVHNQIICRGLELCTVIWDAIIDMYIKCKQLELAIHVFKGCSNHSLVAWSTMIGGCTQNDQGLLALELFQEMQGTQLQPDMVIFSCVLKACCSCRLLKQGKFIHDQMIRSEVTLDVVAQNILIDLYAKNGLWEDAKHVFYNLAHPTLVSWGALLNGYLENGQSSWAFEALQQMRTEGIIFDKVIYLCAVKACTDLQSLRHGKSIHNQVLSTDLSSHIVIKSALISMYVRCGKLEDGFKILQRSDVQDAELWDTMLNVSILSEAGSSVADILTIMHSQGMKPSRASLISILRTCSDTDGLNEGRLIHHQVVCDDFDLDTVVGNSLVSMYVHCSRLADARGVFDKLQTRTVVSWSSMIFGYSQHVPCGRLHIDEMFEKMRKDGITPDNYIYSCALKACAMACSLIDGKWVHNHLISNGLEVDLVLGCTIVDMYAKCGELEEACRIFTDLERKDIVLWGAIIAGCVRQGSCALALRLYSDMRKKDIEPNAYVLSSLLKACGLLGTICQGMFLHDYIMRHQLEVDLYVESALIDLYVKCNCINEAISVQKFSQGHNIVSWGALISGYAQVGNSKIALESMEQMQQLHGLIPNEAIYANTLSAYGHTGEVKKGHQCFNSMIECQQDTFHLKPYNYMADVYARAGYLKEAAEILNSLPAPSDIFGWVTLYSPCSLQVGQGQYDNLIHQVGTDKILQR</sequence>
<dbReference type="EMBL" id="CM035410">
    <property type="protein sequence ID" value="KAH7437520.1"/>
    <property type="molecule type" value="Genomic_DNA"/>
</dbReference>
<feature type="repeat" description="PPR" evidence="2">
    <location>
        <begin position="81"/>
        <end position="115"/>
    </location>
</feature>
<dbReference type="InterPro" id="IPR002885">
    <property type="entry name" value="PPR_rpt"/>
</dbReference>
<keyword evidence="1" id="KW-0677">Repeat</keyword>
<protein>
    <recommendedName>
        <fullName evidence="5">Pentatricopeptide repeat-containing protein</fullName>
    </recommendedName>
</protein>
<dbReference type="FunFam" id="1.25.40.10:FF:000344">
    <property type="entry name" value="Pentatricopeptide repeat-containing protein"/>
    <property type="match status" value="1"/>
</dbReference>
<accession>A0A8T2UMY6</accession>
<name>A0A8T2UMY6_CERRI</name>
<dbReference type="InterPro" id="IPR011990">
    <property type="entry name" value="TPR-like_helical_dom_sf"/>
</dbReference>
<evidence type="ECO:0000256" key="2">
    <source>
        <dbReference type="PROSITE-ProRule" id="PRU00708"/>
    </source>
</evidence>
<evidence type="ECO:0000256" key="1">
    <source>
        <dbReference type="ARBA" id="ARBA00022737"/>
    </source>
</evidence>
<feature type="repeat" description="PPR" evidence="2">
    <location>
        <begin position="182"/>
        <end position="216"/>
    </location>
</feature>
<dbReference type="PANTHER" id="PTHR47926">
    <property type="entry name" value="PENTATRICOPEPTIDE REPEAT-CONTAINING PROTEIN"/>
    <property type="match status" value="1"/>
</dbReference>
<dbReference type="Pfam" id="PF13812">
    <property type="entry name" value="PPR_3"/>
    <property type="match status" value="1"/>
</dbReference>
<dbReference type="EMBL" id="CM035410">
    <property type="protein sequence ID" value="KAH7437521.1"/>
    <property type="molecule type" value="Genomic_DNA"/>
</dbReference>